<reference evidence="1 2" key="1">
    <citation type="submission" date="2020-10" db="EMBL/GenBank/DDBJ databases">
        <title>Olsenella immobilis sp.nov., isolated from the mud in a fermentation cellar used for the production of Chinese strong-flavoured liquor.</title>
        <authorList>
            <person name="Lu L."/>
        </authorList>
    </citation>
    <scope>NUCLEOTIDE SEQUENCE [LARGE SCALE GENOMIC DNA]</scope>
    <source>
        <strain evidence="1 2">LZLJ-2</strain>
    </source>
</reference>
<dbReference type="CDD" id="cd06561">
    <property type="entry name" value="AlkD_like"/>
    <property type="match status" value="1"/>
</dbReference>
<dbReference type="Gene3D" id="1.25.10.90">
    <property type="match status" value="1"/>
</dbReference>
<proteinExistence type="predicted"/>
<sequence length="232" mass="26254">MSMGKSGLRELLEEHADEKYRSFQCGLIPTVDPGSVLGVRVPELRRIARELAHDGPVAARELLGPLPHETYEEGLLHALLVNEMRDYDVCVAALNEFLPFVDNWATCDILAPRAFEVRPVALPAQTEGWMADEEHPYAVRFGVGVLMRLYLDDAFDPIYLGRVCALRSGEYYVNMMVAWYVATALAKQWEATLSVLEGRLLAPWTHNKAIQKAVESRRVTPEHKRLLRTLRV</sequence>
<evidence type="ECO:0000313" key="2">
    <source>
        <dbReference type="Proteomes" id="UP000593735"/>
    </source>
</evidence>
<dbReference type="EMBL" id="CP063767">
    <property type="protein sequence ID" value="QOY61166.1"/>
    <property type="molecule type" value="Genomic_DNA"/>
</dbReference>
<dbReference type="Pfam" id="PF08713">
    <property type="entry name" value="DNA_alkylation"/>
    <property type="match status" value="1"/>
</dbReference>
<dbReference type="InterPro" id="IPR016024">
    <property type="entry name" value="ARM-type_fold"/>
</dbReference>
<protein>
    <submittedName>
        <fullName evidence="1">DNA alkylation repair protein</fullName>
    </submittedName>
</protein>
<name>A0A7S7M9H4_9ACTN</name>
<evidence type="ECO:0000313" key="1">
    <source>
        <dbReference type="EMBL" id="QOY61166.1"/>
    </source>
</evidence>
<dbReference type="AlphaFoldDB" id="A0A7S7M9H4"/>
<dbReference type="KEGG" id="tio:INP52_02900"/>
<gene>
    <name evidence="1" type="ORF">INP52_02900</name>
</gene>
<organism evidence="1 2">
    <name type="scientific">Thermophilibacter immobilis</name>
    <dbReference type="NCBI Taxonomy" id="2779519"/>
    <lineage>
        <taxon>Bacteria</taxon>
        <taxon>Bacillati</taxon>
        <taxon>Actinomycetota</taxon>
        <taxon>Coriobacteriia</taxon>
        <taxon>Coriobacteriales</taxon>
        <taxon>Atopobiaceae</taxon>
        <taxon>Thermophilibacter</taxon>
    </lineage>
</organism>
<dbReference type="SUPFAM" id="SSF48371">
    <property type="entry name" value="ARM repeat"/>
    <property type="match status" value="1"/>
</dbReference>
<dbReference type="Proteomes" id="UP000593735">
    <property type="component" value="Chromosome"/>
</dbReference>
<dbReference type="RefSeq" id="WP_194372255.1">
    <property type="nucleotide sequence ID" value="NZ_CP063767.1"/>
</dbReference>
<keyword evidence="2" id="KW-1185">Reference proteome</keyword>
<dbReference type="InterPro" id="IPR014825">
    <property type="entry name" value="DNA_alkylation"/>
</dbReference>
<accession>A0A7S7M9H4</accession>